<protein>
    <submittedName>
        <fullName evidence="1">Uncharacterized protein</fullName>
    </submittedName>
</protein>
<reference evidence="2" key="1">
    <citation type="submission" date="2016-10" db="EMBL/GenBank/DDBJ databases">
        <authorList>
            <person name="Varghese N."/>
            <person name="Submissions S."/>
        </authorList>
    </citation>
    <scope>NUCLEOTIDE SEQUENCE [LARGE SCALE GENOMIC DNA]</scope>
    <source>
        <strain evidence="2">DSM 25055</strain>
    </source>
</reference>
<dbReference type="Proteomes" id="UP000199114">
    <property type="component" value="Unassembled WGS sequence"/>
</dbReference>
<sequence>MEWGEQDGDPLEHSQRDKLFIGDEFSSRCAILAMIRLERGPDRTVAVQSNVPFASCTLLNEWG</sequence>
<evidence type="ECO:0000313" key="1">
    <source>
        <dbReference type="EMBL" id="SEQ02543.1"/>
    </source>
</evidence>
<name>A0A1H9CPH9_9EURY</name>
<evidence type="ECO:0000313" key="2">
    <source>
        <dbReference type="Proteomes" id="UP000199114"/>
    </source>
</evidence>
<accession>A0A1H9CPH9</accession>
<keyword evidence="2" id="KW-1185">Reference proteome</keyword>
<gene>
    <name evidence="1" type="ORF">SAMN04489841_1102</name>
</gene>
<organism evidence="1 2">
    <name type="scientific">Natrinema salaciae</name>
    <dbReference type="NCBI Taxonomy" id="1186196"/>
    <lineage>
        <taxon>Archaea</taxon>
        <taxon>Methanobacteriati</taxon>
        <taxon>Methanobacteriota</taxon>
        <taxon>Stenosarchaea group</taxon>
        <taxon>Halobacteria</taxon>
        <taxon>Halobacteriales</taxon>
        <taxon>Natrialbaceae</taxon>
        <taxon>Natrinema</taxon>
    </lineage>
</organism>
<dbReference type="AlphaFoldDB" id="A0A1H9CPH9"/>
<proteinExistence type="predicted"/>
<dbReference type="EMBL" id="FOFD01000001">
    <property type="protein sequence ID" value="SEQ02543.1"/>
    <property type="molecule type" value="Genomic_DNA"/>
</dbReference>